<keyword evidence="3" id="KW-1185">Reference proteome</keyword>
<reference evidence="2 4" key="2">
    <citation type="submission" date="2019-03" db="EMBL/GenBank/DDBJ databases">
        <title>Genomic Encyclopedia of Type Strains, Phase IV (KMG-IV): sequencing the most valuable type-strain genomes for metagenomic binning, comparative biology and taxonomic classification.</title>
        <authorList>
            <person name="Goeker M."/>
        </authorList>
    </citation>
    <scope>NUCLEOTIDE SEQUENCE [LARGE SCALE GENOMIC DNA]</scope>
    <source>
        <strain evidence="2 4">DSM 101483</strain>
    </source>
</reference>
<protein>
    <recommendedName>
        <fullName evidence="5">Major capsid protein</fullName>
    </recommendedName>
</protein>
<evidence type="ECO:0008006" key="5">
    <source>
        <dbReference type="Google" id="ProtNLM"/>
    </source>
</evidence>
<dbReference type="EMBL" id="CP014206">
    <property type="protein sequence ID" value="AMK10150.1"/>
    <property type="molecule type" value="Genomic_DNA"/>
</dbReference>
<evidence type="ECO:0000313" key="2">
    <source>
        <dbReference type="EMBL" id="TDT87858.1"/>
    </source>
</evidence>
<proteinExistence type="predicted"/>
<dbReference type="InterPro" id="IPR045565">
    <property type="entry name" value="Phage_capsid_2"/>
</dbReference>
<evidence type="ECO:0000313" key="4">
    <source>
        <dbReference type="Proteomes" id="UP000295506"/>
    </source>
</evidence>
<sequence length="277" mass="30446">MSTTVSNAFVSQYVEMVHQAYQAQGSKMRNTVRLQTEVEGSKCVFQKVGKGAAGKKTRHGNVPLMNLNHSNVSCTLSDWYAAEYIDKLDELKDKSDEKQVAANAGAWALGRKIDELIITKLTGATNVVAETATGLTKDKILQAFGTLNANDVPDDGHRFAVVGPHQWNELLNIQEFKSSDYAGEQYAWLKGTESRTWLGITWMFHTGLPLDEAGMRKCYVYHRNAAGLAEGQKVQAFVDWVPEKAAHLVDHMLSAGACLIDPDGVVEIQCDDDAAIL</sequence>
<gene>
    <name evidence="1" type="ORF">AWY79_02980</name>
    <name evidence="2" type="ORF">EDC59_10753</name>
</gene>
<dbReference type="Proteomes" id="UP000055611">
    <property type="component" value="Chromosome"/>
</dbReference>
<reference evidence="1 3" key="1">
    <citation type="journal article" date="2016" name="Front. Microbiol.">
        <title>Genome Sequence of the Piezophilic, Mesophilic Sulfate-Reducing Bacterium Desulfovibrio indicus J2T.</title>
        <authorList>
            <person name="Cao J."/>
            <person name="Maignien L."/>
            <person name="Shao Z."/>
            <person name="Alain K."/>
            <person name="Jebbar M."/>
        </authorList>
    </citation>
    <scope>NUCLEOTIDE SEQUENCE [LARGE SCALE GENOMIC DNA]</scope>
    <source>
        <strain evidence="1 3">J2</strain>
    </source>
</reference>
<evidence type="ECO:0000313" key="1">
    <source>
        <dbReference type="EMBL" id="AMK10150.1"/>
    </source>
</evidence>
<dbReference type="AlphaFoldDB" id="A0A126QJI9"/>
<dbReference type="Proteomes" id="UP000295506">
    <property type="component" value="Unassembled WGS sequence"/>
</dbReference>
<dbReference type="RefSeq" id="WP_066800059.1">
    <property type="nucleotide sequence ID" value="NZ_CP014206.1"/>
</dbReference>
<dbReference type="EMBL" id="SOBK01000007">
    <property type="protein sequence ID" value="TDT87858.1"/>
    <property type="molecule type" value="Genomic_DNA"/>
</dbReference>
<dbReference type="Pfam" id="PF19821">
    <property type="entry name" value="Phage_capsid_2"/>
    <property type="match status" value="1"/>
</dbReference>
<accession>A0A126QJI9</accession>
<organism evidence="2 4">
    <name type="scientific">Pseudodesulfovibrio indicus</name>
    <dbReference type="NCBI Taxonomy" id="1716143"/>
    <lineage>
        <taxon>Bacteria</taxon>
        <taxon>Pseudomonadati</taxon>
        <taxon>Thermodesulfobacteriota</taxon>
        <taxon>Desulfovibrionia</taxon>
        <taxon>Desulfovibrionales</taxon>
        <taxon>Desulfovibrionaceae</taxon>
    </lineage>
</organism>
<dbReference type="OrthoDB" id="5446417at2"/>
<evidence type="ECO:0000313" key="3">
    <source>
        <dbReference type="Proteomes" id="UP000055611"/>
    </source>
</evidence>
<name>A0A126QJI9_9BACT</name>
<dbReference type="KEGG" id="dej:AWY79_02980"/>